<evidence type="ECO:0000256" key="6">
    <source>
        <dbReference type="ARBA" id="ARBA00022729"/>
    </source>
</evidence>
<comment type="caution">
    <text evidence="15">The sequence shown here is derived from an EMBL/GenBank/DDBJ whole genome shotgun (WGS) entry which is preliminary data.</text>
</comment>
<dbReference type="Gene3D" id="2.170.130.10">
    <property type="entry name" value="TonB-dependent receptor, plug domain"/>
    <property type="match status" value="1"/>
</dbReference>
<evidence type="ECO:0000259" key="13">
    <source>
        <dbReference type="Pfam" id="PF00593"/>
    </source>
</evidence>
<evidence type="ECO:0000256" key="1">
    <source>
        <dbReference type="ARBA" id="ARBA00004571"/>
    </source>
</evidence>
<dbReference type="PANTHER" id="PTHR30069:SF29">
    <property type="entry name" value="HEMOGLOBIN AND HEMOGLOBIN-HAPTOGLOBIN-BINDING PROTEIN 1-RELATED"/>
    <property type="match status" value="1"/>
</dbReference>
<dbReference type="InterPro" id="IPR039426">
    <property type="entry name" value="TonB-dep_rcpt-like"/>
</dbReference>
<dbReference type="InterPro" id="IPR012910">
    <property type="entry name" value="Plug_dom"/>
</dbReference>
<dbReference type="RefSeq" id="WP_302711266.1">
    <property type="nucleotide sequence ID" value="NZ_JAULRT010000032.1"/>
</dbReference>
<evidence type="ECO:0000313" key="15">
    <source>
        <dbReference type="EMBL" id="MDO3381141.1"/>
    </source>
</evidence>
<keyword evidence="5" id="KW-0812">Transmembrane</keyword>
<protein>
    <submittedName>
        <fullName evidence="15">TonB-dependent receptor</fullName>
    </submittedName>
</protein>
<evidence type="ECO:0000256" key="8">
    <source>
        <dbReference type="ARBA" id="ARBA00023136"/>
    </source>
</evidence>
<evidence type="ECO:0000313" key="16">
    <source>
        <dbReference type="Proteomes" id="UP001168380"/>
    </source>
</evidence>
<dbReference type="InterPro" id="IPR036942">
    <property type="entry name" value="Beta-barrel_TonB_sf"/>
</dbReference>
<keyword evidence="16" id="KW-1185">Reference proteome</keyword>
<dbReference type="EMBL" id="JAULRT010000032">
    <property type="protein sequence ID" value="MDO3381141.1"/>
    <property type="molecule type" value="Genomic_DNA"/>
</dbReference>
<keyword evidence="3" id="KW-0813">Transport</keyword>
<reference evidence="15" key="1">
    <citation type="submission" date="2023-07" db="EMBL/GenBank/DDBJ databases">
        <title>Gilvimarinus algae sp. nov., isolated from the surface of Kelp.</title>
        <authorList>
            <person name="Sun Y.Y."/>
            <person name="Gong Y."/>
            <person name="Du Z.J."/>
        </authorList>
    </citation>
    <scope>NUCLEOTIDE SEQUENCE</scope>
    <source>
        <strain evidence="15">SDUM040014</strain>
    </source>
</reference>
<keyword evidence="9 15" id="KW-0675">Receptor</keyword>
<name>A0ABT8TB18_9GAMM</name>
<dbReference type="Pfam" id="PF00593">
    <property type="entry name" value="TonB_dep_Rec_b-barrel"/>
    <property type="match status" value="1"/>
</dbReference>
<sequence length="799" mass="88477">MIAPFNAKPLGYAALLSLASIATPLSAAELLLEVVDKTTGRALDRAEVVIISRDARDWRAQTNTEGKARVPGLDAGLYTIEVAFPGYARVRLPSVRLIDDKTTPLEVSLSPASRSVEEVLVLGNNIGGNWLSSVGATEKDREALRSSAGSGSDVLRALDGIPGLFSDGEFSSFTVRGSGPRDNQILVDGVPFDSVVHFSDSFGELADAQDGGRYSIFAPNVIGRASFQPGGWSSAYGGRAGSLLELEVARGNPDTPSYTARVDIAGLEIGYDGPSYLLDNTSVLFSARQLNFGRLFETVGLDDVGEPEVTDIILKTYTDLGNGDELEVLLIHAPEEFQRDIDHVLASDEDDPGNYEDVELVNQSSDNTLLALTYRRLLGESAELTNRLYYRNYSEQSEVGEAYPEQAPEGAQAGDIPRRIPIITARQDDSEMGWRLDFAADNTLGRLNTGLRLSQLELDLRRNIDGQWIRYEYDQSAYRPQPDQNYIVLTGDGVNTRYTEDGLVYAAYLEQQVSFGPLDWRAGLRYEGDELTGADGVSPRLATSWAMTDNLSLSATVGRYLQRPQIQDLASNTSGTTLEYETIDQFSLGLNHQLTNRWDLFIEPYYQQLSDLVVLTDEVTQRYNNRGEGSSYGVDTAITRQFDHGWSASATYSYNQSVRRDCGSCEEYDADYGRPHSFSLGGVWEINQRWKISGRWKWASGRPYGAYIIHENVLGEDQPLRYSRETISNNTERYGSFSSLNLRVDYRRALGRTQVIAFVDIINLLGSKNPSDVDFNERTGEVLAEEGSLLPLIGLRFEW</sequence>
<keyword evidence="8 11" id="KW-0472">Membrane</keyword>
<evidence type="ECO:0000256" key="2">
    <source>
        <dbReference type="ARBA" id="ARBA00008143"/>
    </source>
</evidence>
<feature type="domain" description="TonB-dependent receptor plug" evidence="14">
    <location>
        <begin position="141"/>
        <end position="240"/>
    </location>
</feature>
<proteinExistence type="inferred from homology"/>
<dbReference type="Gene3D" id="2.60.40.1120">
    <property type="entry name" value="Carboxypeptidase-like, regulatory domain"/>
    <property type="match status" value="1"/>
</dbReference>
<evidence type="ECO:0000256" key="7">
    <source>
        <dbReference type="ARBA" id="ARBA00023077"/>
    </source>
</evidence>
<keyword evidence="6 12" id="KW-0732">Signal</keyword>
<comment type="similarity">
    <text evidence="2">Belongs to the TonB-dependent receptor family. Hemoglobin/haptoglobin binding protein subfamily.</text>
</comment>
<feature type="domain" description="TonB-dependent receptor-like beta-barrel" evidence="13">
    <location>
        <begin position="352"/>
        <end position="749"/>
    </location>
</feature>
<feature type="chain" id="PRO_5045251593" evidence="12">
    <location>
        <begin position="28"/>
        <end position="799"/>
    </location>
</feature>
<gene>
    <name evidence="15" type="ORF">QWI16_03090</name>
</gene>
<evidence type="ECO:0000256" key="3">
    <source>
        <dbReference type="ARBA" id="ARBA00022448"/>
    </source>
</evidence>
<dbReference type="Proteomes" id="UP001168380">
    <property type="component" value="Unassembled WGS sequence"/>
</dbReference>
<evidence type="ECO:0000256" key="12">
    <source>
        <dbReference type="SAM" id="SignalP"/>
    </source>
</evidence>
<evidence type="ECO:0000256" key="11">
    <source>
        <dbReference type="RuleBase" id="RU003357"/>
    </source>
</evidence>
<dbReference type="Gene3D" id="2.40.170.20">
    <property type="entry name" value="TonB-dependent receptor, beta-barrel domain"/>
    <property type="match status" value="1"/>
</dbReference>
<dbReference type="Pfam" id="PF13620">
    <property type="entry name" value="CarboxypepD_reg"/>
    <property type="match status" value="1"/>
</dbReference>
<keyword evidence="4" id="KW-1134">Transmembrane beta strand</keyword>
<dbReference type="InterPro" id="IPR000531">
    <property type="entry name" value="Beta-barrel_TonB"/>
</dbReference>
<keyword evidence="7 11" id="KW-0798">TonB box</keyword>
<evidence type="ECO:0000256" key="5">
    <source>
        <dbReference type="ARBA" id="ARBA00022692"/>
    </source>
</evidence>
<dbReference type="PANTHER" id="PTHR30069">
    <property type="entry name" value="TONB-DEPENDENT OUTER MEMBRANE RECEPTOR"/>
    <property type="match status" value="1"/>
</dbReference>
<dbReference type="SUPFAM" id="SSF56935">
    <property type="entry name" value="Porins"/>
    <property type="match status" value="1"/>
</dbReference>
<evidence type="ECO:0000256" key="4">
    <source>
        <dbReference type="ARBA" id="ARBA00022452"/>
    </source>
</evidence>
<organism evidence="15 16">
    <name type="scientific">Gilvimarinus algae</name>
    <dbReference type="NCBI Taxonomy" id="3058037"/>
    <lineage>
        <taxon>Bacteria</taxon>
        <taxon>Pseudomonadati</taxon>
        <taxon>Pseudomonadota</taxon>
        <taxon>Gammaproteobacteria</taxon>
        <taxon>Cellvibrionales</taxon>
        <taxon>Cellvibrionaceae</taxon>
        <taxon>Gilvimarinus</taxon>
    </lineage>
</organism>
<keyword evidence="10" id="KW-0998">Cell outer membrane</keyword>
<dbReference type="SUPFAM" id="SSF49464">
    <property type="entry name" value="Carboxypeptidase regulatory domain-like"/>
    <property type="match status" value="1"/>
</dbReference>
<dbReference type="InterPro" id="IPR037066">
    <property type="entry name" value="Plug_dom_sf"/>
</dbReference>
<comment type="subcellular location">
    <subcellularLocation>
        <location evidence="1">Cell outer membrane</location>
        <topology evidence="1">Multi-pass membrane protein</topology>
    </subcellularLocation>
</comment>
<evidence type="ECO:0000259" key="14">
    <source>
        <dbReference type="Pfam" id="PF07715"/>
    </source>
</evidence>
<evidence type="ECO:0000256" key="9">
    <source>
        <dbReference type="ARBA" id="ARBA00023170"/>
    </source>
</evidence>
<dbReference type="InterPro" id="IPR008969">
    <property type="entry name" value="CarboxyPept-like_regulatory"/>
</dbReference>
<feature type="signal peptide" evidence="12">
    <location>
        <begin position="1"/>
        <end position="27"/>
    </location>
</feature>
<dbReference type="Pfam" id="PF07715">
    <property type="entry name" value="Plug"/>
    <property type="match status" value="1"/>
</dbReference>
<accession>A0ABT8TB18</accession>
<evidence type="ECO:0000256" key="10">
    <source>
        <dbReference type="ARBA" id="ARBA00023237"/>
    </source>
</evidence>